<organism evidence="2">
    <name type="scientific">Timema bartmani</name>
    <dbReference type="NCBI Taxonomy" id="61472"/>
    <lineage>
        <taxon>Eukaryota</taxon>
        <taxon>Metazoa</taxon>
        <taxon>Ecdysozoa</taxon>
        <taxon>Arthropoda</taxon>
        <taxon>Hexapoda</taxon>
        <taxon>Insecta</taxon>
        <taxon>Pterygota</taxon>
        <taxon>Neoptera</taxon>
        <taxon>Polyneoptera</taxon>
        <taxon>Phasmatodea</taxon>
        <taxon>Timematodea</taxon>
        <taxon>Timematoidea</taxon>
        <taxon>Timematidae</taxon>
        <taxon>Timema</taxon>
    </lineage>
</organism>
<protein>
    <submittedName>
        <fullName evidence="2">Uncharacterized protein</fullName>
    </submittedName>
</protein>
<gene>
    <name evidence="2" type="ORF">TBIB3V08_LOCUS11440</name>
</gene>
<accession>A0A7R9I6A5</accession>
<dbReference type="AlphaFoldDB" id="A0A7R9I6A5"/>
<proteinExistence type="predicted"/>
<reference evidence="2" key="1">
    <citation type="submission" date="2020-11" db="EMBL/GenBank/DDBJ databases">
        <authorList>
            <person name="Tran Van P."/>
        </authorList>
    </citation>
    <scope>NUCLEOTIDE SEQUENCE</scope>
</reference>
<feature type="compositionally biased region" description="Basic residues" evidence="1">
    <location>
        <begin position="422"/>
        <end position="433"/>
    </location>
</feature>
<feature type="region of interest" description="Disordered" evidence="1">
    <location>
        <begin position="383"/>
        <end position="448"/>
    </location>
</feature>
<sequence length="465" mass="51819">MNALLLQQDLHEAPLSKIDFRSQFQAQLIMLARPVHISAAGFCKVNKTLLLTVSNNRKLKRNIRHHVTSRGHRLNLGELGQSFTRRGDAWLCFPCLTELLSRGAGMVNGSPYLRPAPSPPPTAPSPSWGSIAYQTGLEYPPEYPSRHHSVYHMFDLHDLKVGEDEDVNFGTRSTGSRSSSSDSFSAFSETSGSGFDFLVVNSNILLSGSVASAKRLHNYVVIALYMLSPNMIIDVQGFTTDDGSLVAKELAFLHEEKGFLLVYDYEFEPPYPFITLSSANRKKARWLTKHYHGLKWNSGDVNYKELKHIINRHMEREEVNSTVRSLILMKGQNLCDLTKSAIQTDTSAVIVSLLHAIALINEYKTYFDIDSLSYFCNIQDESNTDIDPPPAKRRVRKTKTASEPIAEGSTPVGESTSTEPRHKAKRRLVRKAKPPSEPTAESVTLIAESASAEPKLKLVTSGDQE</sequence>
<name>A0A7R9I6A5_9NEOP</name>
<evidence type="ECO:0000313" key="2">
    <source>
        <dbReference type="EMBL" id="CAD7449161.1"/>
    </source>
</evidence>
<evidence type="ECO:0000256" key="1">
    <source>
        <dbReference type="SAM" id="MobiDB-lite"/>
    </source>
</evidence>
<dbReference type="EMBL" id="OD571236">
    <property type="protein sequence ID" value="CAD7449161.1"/>
    <property type="molecule type" value="Genomic_DNA"/>
</dbReference>